<name>U6KEW8_9EIME</name>
<keyword evidence="3" id="KW-1185">Reference proteome</keyword>
<accession>U6KEW8</accession>
<evidence type="ECO:0000256" key="1">
    <source>
        <dbReference type="SAM" id="MobiDB-lite"/>
    </source>
</evidence>
<organism evidence="2 3">
    <name type="scientific">Eimeria mitis</name>
    <dbReference type="NCBI Taxonomy" id="44415"/>
    <lineage>
        <taxon>Eukaryota</taxon>
        <taxon>Sar</taxon>
        <taxon>Alveolata</taxon>
        <taxon>Apicomplexa</taxon>
        <taxon>Conoidasida</taxon>
        <taxon>Coccidia</taxon>
        <taxon>Eucoccidiorida</taxon>
        <taxon>Eimeriorina</taxon>
        <taxon>Eimeriidae</taxon>
        <taxon>Eimeria</taxon>
    </lineage>
</organism>
<protein>
    <submittedName>
        <fullName evidence="2">Uncharacterized protein</fullName>
    </submittedName>
</protein>
<feature type="region of interest" description="Disordered" evidence="1">
    <location>
        <begin position="57"/>
        <end position="183"/>
    </location>
</feature>
<proteinExistence type="predicted"/>
<feature type="compositionally biased region" description="Basic and acidic residues" evidence="1">
    <location>
        <begin position="81"/>
        <end position="104"/>
    </location>
</feature>
<dbReference type="Proteomes" id="UP000030744">
    <property type="component" value="Unassembled WGS sequence"/>
</dbReference>
<dbReference type="EMBL" id="HG736059">
    <property type="protein sequence ID" value="CDJ36479.1"/>
    <property type="molecule type" value="Genomic_DNA"/>
</dbReference>
<dbReference type="RefSeq" id="XP_037878767.1">
    <property type="nucleotide sequence ID" value="XM_038022913.1"/>
</dbReference>
<reference evidence="2" key="1">
    <citation type="submission" date="2013-10" db="EMBL/GenBank/DDBJ databases">
        <title>Genomic analysis of the causative agents of coccidiosis in chickens.</title>
        <authorList>
            <person name="Reid A.J."/>
            <person name="Blake D."/>
            <person name="Billington K."/>
            <person name="Browne H."/>
            <person name="Dunn M."/>
            <person name="Hung S."/>
            <person name="Kawahara F."/>
            <person name="Miranda-Saavedra D."/>
            <person name="Mourier T."/>
            <person name="Nagra H."/>
            <person name="Otto T.D."/>
            <person name="Rawlings N."/>
            <person name="Sanchez A."/>
            <person name="Sanders M."/>
            <person name="Subramaniam C."/>
            <person name="Tay Y."/>
            <person name="Dear P."/>
            <person name="Doerig C."/>
            <person name="Gruber A."/>
            <person name="Parkinson J."/>
            <person name="Shirley M."/>
            <person name="Wan K.L."/>
            <person name="Berriman M."/>
            <person name="Tomley F."/>
            <person name="Pain A."/>
        </authorList>
    </citation>
    <scope>NUCLEOTIDE SEQUENCE [LARGE SCALE GENOMIC DNA]</scope>
    <source>
        <strain evidence="2">Houghton</strain>
    </source>
</reference>
<dbReference type="VEuPathDB" id="ToxoDB:EMH_0087070"/>
<gene>
    <name evidence="2" type="ORF">EMH_0087070</name>
</gene>
<reference evidence="2" key="2">
    <citation type="submission" date="2013-10" db="EMBL/GenBank/DDBJ databases">
        <authorList>
            <person name="Aslett M."/>
        </authorList>
    </citation>
    <scope>NUCLEOTIDE SEQUENCE [LARGE SCALE GENOMIC DNA]</scope>
    <source>
        <strain evidence="2">Houghton</strain>
    </source>
</reference>
<evidence type="ECO:0000313" key="2">
    <source>
        <dbReference type="EMBL" id="CDJ36479.1"/>
    </source>
</evidence>
<feature type="compositionally biased region" description="Low complexity" evidence="1">
    <location>
        <begin position="105"/>
        <end position="141"/>
    </location>
</feature>
<sequence>MMLVVRTVEGSCADSQWASLAAPLSADASKDQTTPVAAVVVAAAAAAAAAADAAAAVEGKRQGAAAKQERKGESSSCPQGKGEEEIPVRGSDVRLHSDSSRGGDRSSNSSSVGISSSVSSRSGCARSRSSSGGASCSWGSGDSEGLGFEGDGVDNDQGVCASQSPGGGSVQQQIADSHTERLN</sequence>
<dbReference type="AlphaFoldDB" id="U6KEW8"/>
<evidence type="ECO:0000313" key="3">
    <source>
        <dbReference type="Proteomes" id="UP000030744"/>
    </source>
</evidence>
<dbReference type="GeneID" id="60404449"/>